<dbReference type="Pfam" id="PF05971">
    <property type="entry name" value="Methyltransf_10"/>
    <property type="match status" value="1"/>
</dbReference>
<accession>A0A1X2GKF3</accession>
<feature type="binding site" evidence="6">
    <location>
        <position position="33"/>
    </location>
    <ligand>
        <name>S-adenosyl-L-methionine</name>
        <dbReference type="ChEBI" id="CHEBI:59789"/>
    </ligand>
</feature>
<dbReference type="GO" id="GO:0005634">
    <property type="term" value="C:nucleus"/>
    <property type="evidence" value="ECO:0007669"/>
    <property type="project" value="TreeGrafter"/>
</dbReference>
<evidence type="ECO:0000256" key="3">
    <source>
        <dbReference type="ARBA" id="ARBA00022679"/>
    </source>
</evidence>
<keyword evidence="8" id="KW-1185">Reference proteome</keyword>
<dbReference type="PIRSF" id="PIRSF037350">
    <property type="entry name" value="Mtase_ZK1128_prd"/>
    <property type="match status" value="1"/>
</dbReference>
<evidence type="ECO:0000256" key="5">
    <source>
        <dbReference type="PIRNR" id="PIRNR037350"/>
    </source>
</evidence>
<comment type="caution">
    <text evidence="7">The sequence shown here is derived from an EMBL/GenBank/DDBJ whole genome shotgun (WGS) entry which is preliminary data.</text>
</comment>
<dbReference type="InterPro" id="IPR017182">
    <property type="entry name" value="METTL16/PsiM"/>
</dbReference>
<dbReference type="Proteomes" id="UP000242146">
    <property type="component" value="Unassembled WGS sequence"/>
</dbReference>
<evidence type="ECO:0000256" key="6">
    <source>
        <dbReference type="PIRSR" id="PIRSR037350-1"/>
    </source>
</evidence>
<evidence type="ECO:0000256" key="4">
    <source>
        <dbReference type="ARBA" id="ARBA00022691"/>
    </source>
</evidence>
<dbReference type="GO" id="GO:0070475">
    <property type="term" value="P:rRNA base methylation"/>
    <property type="evidence" value="ECO:0007669"/>
    <property type="project" value="TreeGrafter"/>
</dbReference>
<dbReference type="PANTHER" id="PTHR13393:SF0">
    <property type="entry name" value="RNA N6-ADENOSINE-METHYLTRANSFERASE METTL16"/>
    <property type="match status" value="1"/>
</dbReference>
<dbReference type="EMBL" id="MCGT01000010">
    <property type="protein sequence ID" value="ORX56176.1"/>
    <property type="molecule type" value="Genomic_DNA"/>
</dbReference>
<evidence type="ECO:0000313" key="7">
    <source>
        <dbReference type="EMBL" id="ORX56176.1"/>
    </source>
</evidence>
<dbReference type="GO" id="GO:0120048">
    <property type="term" value="F:U6 snRNA (adenine-(43)-N(6))-methyltransferase activity"/>
    <property type="evidence" value="ECO:0007669"/>
    <property type="project" value="EnsemblFungi"/>
</dbReference>
<dbReference type="InterPro" id="IPR010286">
    <property type="entry name" value="METTL16/RlmF"/>
</dbReference>
<keyword evidence="2 5" id="KW-0489">Methyltransferase</keyword>
<gene>
    <name evidence="7" type="ORF">DM01DRAFT_1334670</name>
</gene>
<keyword evidence="4 6" id="KW-0949">S-adenosyl-L-methionine</keyword>
<organism evidence="7 8">
    <name type="scientific">Hesseltinella vesiculosa</name>
    <dbReference type="NCBI Taxonomy" id="101127"/>
    <lineage>
        <taxon>Eukaryota</taxon>
        <taxon>Fungi</taxon>
        <taxon>Fungi incertae sedis</taxon>
        <taxon>Mucoromycota</taxon>
        <taxon>Mucoromycotina</taxon>
        <taxon>Mucoromycetes</taxon>
        <taxon>Mucorales</taxon>
        <taxon>Cunninghamellaceae</taxon>
        <taxon>Hesseltinella</taxon>
    </lineage>
</organism>
<sequence length="401" mass="45859">MAVKELTICLLKRDFDLNVQLPLTRLIPPIPNRLNYILWIEDLLMETMPDVDSRPVHGIDIGVGASCIYPLLGCRSNPNWHFLGTEIDEESLHCAQANVMANQLDNRITLVLNNDSFRIFVLPVNTTYDFCMCNPPFYASMKELEEGLRNKELEPSAVCTGSNSELITDGGEFAFIKRMILESVRYRDRIHWYTSMMGLKRTIRPITQVLKEHKINNYVVTEFCQGRTKRWGIAWSFQSARVNRAISLEAYRPKSQFEVTVPISLIKAEGLLLEILRDLSIPVSSGQFSIKEQEHKLPGKGISFEIQPQKNTWSRSARRSLKRQRIEQQSDMTTEAILAALPPISLSIELSLVNQTDQESTLRASWMHGPDRSVFESFWSHLKKRIEQGSGISQGSRFVNE</sequence>
<dbReference type="STRING" id="101127.A0A1X2GKF3"/>
<feature type="binding site" evidence="6">
    <location>
        <position position="86"/>
    </location>
    <ligand>
        <name>S-adenosyl-L-methionine</name>
        <dbReference type="ChEBI" id="CHEBI:59789"/>
    </ligand>
</feature>
<feature type="binding site" evidence="6">
    <location>
        <position position="134"/>
    </location>
    <ligand>
        <name>S-adenosyl-L-methionine</name>
        <dbReference type="ChEBI" id="CHEBI:59789"/>
    </ligand>
</feature>
<dbReference type="AlphaFoldDB" id="A0A1X2GKF3"/>
<feature type="binding site" evidence="6">
    <location>
        <position position="62"/>
    </location>
    <ligand>
        <name>S-adenosyl-L-methionine</name>
        <dbReference type="ChEBI" id="CHEBI:59789"/>
    </ligand>
</feature>
<proteinExistence type="inferred from homology"/>
<dbReference type="InterPro" id="IPR029063">
    <property type="entry name" value="SAM-dependent_MTases_sf"/>
</dbReference>
<dbReference type="SUPFAM" id="SSF53335">
    <property type="entry name" value="S-adenosyl-L-methionine-dependent methyltransferases"/>
    <property type="match status" value="1"/>
</dbReference>
<dbReference type="EC" id="2.1.1.-" evidence="5"/>
<dbReference type="GO" id="GO:0120049">
    <property type="term" value="P:snRNA (adenine-N6)-methylation"/>
    <property type="evidence" value="ECO:0007669"/>
    <property type="project" value="EnsemblFungi"/>
</dbReference>
<protein>
    <recommendedName>
        <fullName evidence="5">U6 small nuclear RNA (adenine-(43)-N(6))-methyltransferase</fullName>
        <ecNumber evidence="5">2.1.1.-</ecNumber>
    </recommendedName>
</protein>
<evidence type="ECO:0000313" key="8">
    <source>
        <dbReference type="Proteomes" id="UP000242146"/>
    </source>
</evidence>
<reference evidence="7 8" key="1">
    <citation type="submission" date="2016-07" db="EMBL/GenBank/DDBJ databases">
        <title>Pervasive Adenine N6-methylation of Active Genes in Fungi.</title>
        <authorList>
            <consortium name="DOE Joint Genome Institute"/>
            <person name="Mondo S.J."/>
            <person name="Dannebaum R.O."/>
            <person name="Kuo R.C."/>
            <person name="Labutti K."/>
            <person name="Haridas S."/>
            <person name="Kuo A."/>
            <person name="Salamov A."/>
            <person name="Ahrendt S.R."/>
            <person name="Lipzen A."/>
            <person name="Sullivan W."/>
            <person name="Andreopoulos W.B."/>
            <person name="Clum A."/>
            <person name="Lindquist E."/>
            <person name="Daum C."/>
            <person name="Ramamoorthy G.K."/>
            <person name="Gryganskyi A."/>
            <person name="Culley D."/>
            <person name="Magnuson J.K."/>
            <person name="James T.Y."/>
            <person name="O'Malley M.A."/>
            <person name="Stajich J.E."/>
            <person name="Spatafora J.W."/>
            <person name="Visel A."/>
            <person name="Grigoriev I.V."/>
        </authorList>
    </citation>
    <scope>NUCLEOTIDE SEQUENCE [LARGE SCALE GENOMIC DNA]</scope>
    <source>
        <strain evidence="7 8">NRRL 3301</strain>
    </source>
</reference>
<name>A0A1X2GKF3_9FUNG</name>
<evidence type="ECO:0000256" key="2">
    <source>
        <dbReference type="ARBA" id="ARBA00022603"/>
    </source>
</evidence>
<dbReference type="OrthoDB" id="514248at2759"/>
<evidence type="ECO:0000256" key="1">
    <source>
        <dbReference type="ARBA" id="ARBA00005878"/>
    </source>
</evidence>
<dbReference type="CDD" id="cd02440">
    <property type="entry name" value="AdoMet_MTases"/>
    <property type="match status" value="1"/>
</dbReference>
<comment type="similarity">
    <text evidence="1 5">Belongs to the methyltransferase superfamily. METTL16/RlmF family.</text>
</comment>
<dbReference type="Gene3D" id="3.40.50.150">
    <property type="entry name" value="Vaccinia Virus protein VP39"/>
    <property type="match status" value="1"/>
</dbReference>
<keyword evidence="3 5" id="KW-0808">Transferase</keyword>
<dbReference type="GO" id="GO:0000398">
    <property type="term" value="P:mRNA splicing, via spliceosome"/>
    <property type="evidence" value="ECO:0007669"/>
    <property type="project" value="EnsemblFungi"/>
</dbReference>
<dbReference type="PANTHER" id="PTHR13393">
    <property type="entry name" value="SAM-DEPENDENT METHYLTRANSFERASE"/>
    <property type="match status" value="1"/>
</dbReference>